<organism evidence="1 2">
    <name type="scientific">Aspergillus costaricaensis CBS 115574</name>
    <dbReference type="NCBI Taxonomy" id="1448317"/>
    <lineage>
        <taxon>Eukaryota</taxon>
        <taxon>Fungi</taxon>
        <taxon>Dikarya</taxon>
        <taxon>Ascomycota</taxon>
        <taxon>Pezizomycotina</taxon>
        <taxon>Eurotiomycetes</taxon>
        <taxon>Eurotiomycetidae</taxon>
        <taxon>Eurotiales</taxon>
        <taxon>Aspergillaceae</taxon>
        <taxon>Aspergillus</taxon>
        <taxon>Aspergillus subgen. Circumdati</taxon>
    </lineage>
</organism>
<name>A0ACD1IGA2_9EURO</name>
<evidence type="ECO:0000313" key="2">
    <source>
        <dbReference type="Proteomes" id="UP000249748"/>
    </source>
</evidence>
<dbReference type="EMBL" id="KZ824547">
    <property type="protein sequence ID" value="RAK89590.1"/>
    <property type="molecule type" value="Genomic_DNA"/>
</dbReference>
<dbReference type="Proteomes" id="UP000249748">
    <property type="component" value="Unassembled WGS sequence"/>
</dbReference>
<protein>
    <submittedName>
        <fullName evidence="1">Kinase domain-containing protein</fullName>
    </submittedName>
</protein>
<accession>A0ACD1IGA2</accession>
<keyword evidence="1" id="KW-0418">Kinase</keyword>
<proteinExistence type="predicted"/>
<gene>
    <name evidence="1" type="ORF">BO79DRAFT_237300</name>
</gene>
<reference evidence="1" key="1">
    <citation type="submission" date="2018-02" db="EMBL/GenBank/DDBJ databases">
        <title>The genomes of Aspergillus section Nigri reveals drivers in fungal speciation.</title>
        <authorList>
            <consortium name="DOE Joint Genome Institute"/>
            <person name="Vesth T.C."/>
            <person name="Nybo J."/>
            <person name="Theobald S."/>
            <person name="Brandl J."/>
            <person name="Frisvad J.C."/>
            <person name="Nielsen K.F."/>
            <person name="Lyhne E.K."/>
            <person name="Kogle M.E."/>
            <person name="Kuo A."/>
            <person name="Riley R."/>
            <person name="Clum A."/>
            <person name="Nolan M."/>
            <person name="Lipzen A."/>
            <person name="Salamov A."/>
            <person name="Henrissat B."/>
            <person name="Wiebenga A."/>
            <person name="De vries R.P."/>
            <person name="Grigoriev I.V."/>
            <person name="Mortensen U.H."/>
            <person name="Andersen M.R."/>
            <person name="Baker S.E."/>
        </authorList>
    </citation>
    <scope>NUCLEOTIDE SEQUENCE</scope>
    <source>
        <strain evidence="1">CBS 115574</strain>
    </source>
</reference>
<keyword evidence="1" id="KW-0808">Transferase</keyword>
<sequence length="463" mass="52982">MAKRFAQSLRAWSALVRKSRTSFHGTGLELPPEPKIEEEKVPRFKPSAYFPVKPGYIFNDRYEALTKLGWGTSSTVWLVRDLQQWKWLPERYLTLKIGTCNYAEGHESHELHMEQCIRDANLKHLGHSILRTFIDSFEEKSPNGTHICLAYEPLREPLTLLQGRFINDTFPLDIFKAYMKFLLIGLDYLHSECKIIHTGYIILMLYNYIDIKAANILITIEDPSVLHSFAQSQPSKPMSQKTIGDYTVYLCHNNFGRPKSLDFLPVLSDFGSSQFQLDNVTNTWPIQPDCYRAPEVLLGAGWSYSADIWNLGAMMWELIEDKILFSNARDSNLRGTPAAHLAQMIAFLGPPPQELIAREKEGLNRTFGIGLRNPDGKLCNSPAEWFGGPFFDDNGEFLHKHLIPENQTLEDTVTCLKGTEKDEFLAFARNILQWLPENRKTAKELAEDPYLSEIMITVKESKS</sequence>
<keyword evidence="2" id="KW-1185">Reference proteome</keyword>
<evidence type="ECO:0000313" key="1">
    <source>
        <dbReference type="EMBL" id="RAK89590.1"/>
    </source>
</evidence>